<sequence>MPRHPPLDPGVPPRKRSSFCRLCLSTCFVLFGFFVAVAIYGVANALFQMTQFSHSRVFQNQTLNEVKDRAAVVRPLVDGKQTFDIAVSVWAASAGIDDGKSEFDVSETPLFSDIVFQELHLVDKHISVNLTYQLPISIFQRLILKENDLRASFVLIPTVPSLVNQITNFSTWRPETLKISSVRSWPFPLGAADHGPQSIADRALDSFGISMPMLEFHEFGSKCTKSEPILETDSADEVALSDGNNEDDEEYYEEQEQVQKDTTGEPPGVSDISKYPEHASKRHPFVVTRYVVQLWDAP</sequence>
<feature type="compositionally biased region" description="Acidic residues" evidence="1">
    <location>
        <begin position="244"/>
        <end position="256"/>
    </location>
</feature>
<evidence type="ECO:0000313" key="3">
    <source>
        <dbReference type="EMBL" id="KAF7344379.1"/>
    </source>
</evidence>
<keyword evidence="2" id="KW-0472">Membrane</keyword>
<feature type="transmembrane region" description="Helical" evidence="2">
    <location>
        <begin position="21"/>
        <end position="43"/>
    </location>
</feature>
<reference evidence="3" key="1">
    <citation type="submission" date="2020-05" db="EMBL/GenBank/DDBJ databases">
        <title>Mycena genomes resolve the evolution of fungal bioluminescence.</title>
        <authorList>
            <person name="Tsai I.J."/>
        </authorList>
    </citation>
    <scope>NUCLEOTIDE SEQUENCE</scope>
    <source>
        <strain evidence="3">160909Yilan</strain>
    </source>
</reference>
<protein>
    <submittedName>
        <fullName evidence="3">Uncharacterized protein</fullName>
    </submittedName>
</protein>
<keyword evidence="2" id="KW-1133">Transmembrane helix</keyword>
<organism evidence="3 4">
    <name type="scientific">Mycena sanguinolenta</name>
    <dbReference type="NCBI Taxonomy" id="230812"/>
    <lineage>
        <taxon>Eukaryota</taxon>
        <taxon>Fungi</taxon>
        <taxon>Dikarya</taxon>
        <taxon>Basidiomycota</taxon>
        <taxon>Agaricomycotina</taxon>
        <taxon>Agaricomycetes</taxon>
        <taxon>Agaricomycetidae</taxon>
        <taxon>Agaricales</taxon>
        <taxon>Marasmiineae</taxon>
        <taxon>Mycenaceae</taxon>
        <taxon>Mycena</taxon>
    </lineage>
</organism>
<dbReference type="Proteomes" id="UP000623467">
    <property type="component" value="Unassembled WGS sequence"/>
</dbReference>
<evidence type="ECO:0000313" key="4">
    <source>
        <dbReference type="Proteomes" id="UP000623467"/>
    </source>
</evidence>
<dbReference type="EMBL" id="JACAZH010000021">
    <property type="protein sequence ID" value="KAF7344379.1"/>
    <property type="molecule type" value="Genomic_DNA"/>
</dbReference>
<dbReference type="AlphaFoldDB" id="A0A8H7CNL1"/>
<keyword evidence="4" id="KW-1185">Reference proteome</keyword>
<accession>A0A8H7CNL1</accession>
<comment type="caution">
    <text evidence="3">The sequence shown here is derived from an EMBL/GenBank/DDBJ whole genome shotgun (WGS) entry which is preliminary data.</text>
</comment>
<keyword evidence="2" id="KW-0812">Transmembrane</keyword>
<dbReference type="OrthoDB" id="2548253at2759"/>
<proteinExistence type="predicted"/>
<feature type="region of interest" description="Disordered" evidence="1">
    <location>
        <begin position="230"/>
        <end position="277"/>
    </location>
</feature>
<name>A0A8H7CNL1_9AGAR</name>
<evidence type="ECO:0000256" key="2">
    <source>
        <dbReference type="SAM" id="Phobius"/>
    </source>
</evidence>
<gene>
    <name evidence="3" type="ORF">MSAN_01919000</name>
</gene>
<evidence type="ECO:0000256" key="1">
    <source>
        <dbReference type="SAM" id="MobiDB-lite"/>
    </source>
</evidence>